<dbReference type="InterPro" id="IPR001387">
    <property type="entry name" value="Cro/C1-type_HTH"/>
</dbReference>
<dbReference type="InterPro" id="IPR010982">
    <property type="entry name" value="Lambda_DNA-bd_dom_sf"/>
</dbReference>
<dbReference type="GO" id="GO:0003677">
    <property type="term" value="F:DNA binding"/>
    <property type="evidence" value="ECO:0007669"/>
    <property type="project" value="InterPro"/>
</dbReference>
<gene>
    <name evidence="2" type="ORF">TM448A00064_0084</name>
    <name evidence="3" type="ORF">TM448B00061_0093</name>
</gene>
<dbReference type="EMBL" id="MT143971">
    <property type="protein sequence ID" value="QJA43905.1"/>
    <property type="molecule type" value="Genomic_DNA"/>
</dbReference>
<protein>
    <submittedName>
        <fullName evidence="2">Putative DNA binding, helix-turn-helix domain containing protein</fullName>
    </submittedName>
</protein>
<sequence>MTKKTQTILLGEYLRQVRESKGLSIGELSRLMGVGKPFLSRVERSLKVPSWLLLETWAMVLDAPIDDELVRLWMDSRRRIIFNLGGLTVSQVKLLLLLERRIHQVPMSLAHQLAQQVLEVPQ</sequence>
<dbReference type="Pfam" id="PF13560">
    <property type="entry name" value="HTH_31"/>
    <property type="match status" value="1"/>
</dbReference>
<dbReference type="EMBL" id="MT144588">
    <property type="protein sequence ID" value="QJH93473.1"/>
    <property type="molecule type" value="Genomic_DNA"/>
</dbReference>
<evidence type="ECO:0000259" key="1">
    <source>
        <dbReference type="PROSITE" id="PS50943"/>
    </source>
</evidence>
<name>A0A6H1Z9E4_9ZZZZ</name>
<evidence type="ECO:0000313" key="2">
    <source>
        <dbReference type="EMBL" id="QJA43905.1"/>
    </source>
</evidence>
<dbReference type="AlphaFoldDB" id="A0A6H1Z9E4"/>
<accession>A0A6H1Z9E4</accession>
<dbReference type="PROSITE" id="PS50943">
    <property type="entry name" value="HTH_CROC1"/>
    <property type="match status" value="1"/>
</dbReference>
<organism evidence="2">
    <name type="scientific">viral metagenome</name>
    <dbReference type="NCBI Taxonomy" id="1070528"/>
    <lineage>
        <taxon>unclassified sequences</taxon>
        <taxon>metagenomes</taxon>
        <taxon>organismal metagenomes</taxon>
    </lineage>
</organism>
<feature type="domain" description="HTH cro/C1-type" evidence="1">
    <location>
        <begin position="14"/>
        <end position="69"/>
    </location>
</feature>
<reference evidence="2" key="1">
    <citation type="submission" date="2020-03" db="EMBL/GenBank/DDBJ databases">
        <title>The deep terrestrial virosphere.</title>
        <authorList>
            <person name="Holmfeldt K."/>
            <person name="Nilsson E."/>
            <person name="Simone D."/>
            <person name="Lopez-Fernandez M."/>
            <person name="Wu X."/>
            <person name="de Brujin I."/>
            <person name="Lundin D."/>
            <person name="Andersson A."/>
            <person name="Bertilsson S."/>
            <person name="Dopson M."/>
        </authorList>
    </citation>
    <scope>NUCLEOTIDE SEQUENCE</scope>
    <source>
        <strain evidence="2">TM448A00064</strain>
        <strain evidence="3">TM448B00061</strain>
    </source>
</reference>
<dbReference type="Gene3D" id="1.10.260.40">
    <property type="entry name" value="lambda repressor-like DNA-binding domains"/>
    <property type="match status" value="1"/>
</dbReference>
<proteinExistence type="predicted"/>
<dbReference type="SMART" id="SM00530">
    <property type="entry name" value="HTH_XRE"/>
    <property type="match status" value="1"/>
</dbReference>
<evidence type="ECO:0000313" key="3">
    <source>
        <dbReference type="EMBL" id="QJH93473.1"/>
    </source>
</evidence>
<dbReference type="SUPFAM" id="SSF47413">
    <property type="entry name" value="lambda repressor-like DNA-binding domains"/>
    <property type="match status" value="1"/>
</dbReference>
<dbReference type="CDD" id="cd00093">
    <property type="entry name" value="HTH_XRE"/>
    <property type="match status" value="1"/>
</dbReference>